<dbReference type="PATRIC" id="fig|742725.3.peg.1475"/>
<dbReference type="EMBL" id="ADLD01000013">
    <property type="protein sequence ID" value="EHB91345.1"/>
    <property type="molecule type" value="Genomic_DNA"/>
</dbReference>
<gene>
    <name evidence="4" type="ORF">HMPREF9450_01394</name>
</gene>
<protein>
    <recommendedName>
        <fullName evidence="3">DUF6377 domain-containing protein</fullName>
    </recommendedName>
</protein>
<organism evidence="4 5">
    <name type="scientific">Alistipes indistinctus YIT 12060</name>
    <dbReference type="NCBI Taxonomy" id="742725"/>
    <lineage>
        <taxon>Bacteria</taxon>
        <taxon>Pseudomonadati</taxon>
        <taxon>Bacteroidota</taxon>
        <taxon>Bacteroidia</taxon>
        <taxon>Bacteroidales</taxon>
        <taxon>Rikenellaceae</taxon>
        <taxon>Alistipes</taxon>
    </lineage>
</organism>
<keyword evidence="1" id="KW-0812">Transmembrane</keyword>
<dbReference type="RefSeq" id="WP_009134200.1">
    <property type="nucleotide sequence ID" value="NZ_CP102250.1"/>
</dbReference>
<proteinExistence type="predicted"/>
<accession>G5H9S9</accession>
<dbReference type="GeneID" id="92815575"/>
<reference evidence="4 5" key="1">
    <citation type="submission" date="2011-08" db="EMBL/GenBank/DDBJ databases">
        <title>The Genome Sequence of Alistipes indistinctus YIT 12060.</title>
        <authorList>
            <consortium name="The Broad Institute Genome Sequencing Platform"/>
            <person name="Earl A."/>
            <person name="Ward D."/>
            <person name="Feldgarden M."/>
            <person name="Gevers D."/>
            <person name="Morotomi M."/>
            <person name="Young S.K."/>
            <person name="Zeng Q."/>
            <person name="Gargeya S."/>
            <person name="Fitzgerald M."/>
            <person name="Haas B."/>
            <person name="Abouelleil A."/>
            <person name="Alvarado L."/>
            <person name="Arachchi H.M."/>
            <person name="Berlin A."/>
            <person name="Brown A."/>
            <person name="Chapman S.B."/>
            <person name="Chen Z."/>
            <person name="Dunbar C."/>
            <person name="Freedman E."/>
            <person name="Gearin G."/>
            <person name="Gellesch M."/>
            <person name="Goldberg J."/>
            <person name="Griggs A."/>
            <person name="Gujja S."/>
            <person name="Heiman D."/>
            <person name="Howarth C."/>
            <person name="Larson L."/>
            <person name="Lui A."/>
            <person name="MacDonald P.J.P."/>
            <person name="Montmayeur A."/>
            <person name="Murphy C."/>
            <person name="Neiman D."/>
            <person name="Pearson M."/>
            <person name="Priest M."/>
            <person name="Roberts A."/>
            <person name="Saif S."/>
            <person name="Shea T."/>
            <person name="Shenoy N."/>
            <person name="Sisk P."/>
            <person name="Stolte C."/>
            <person name="Sykes S."/>
            <person name="Wortman J."/>
            <person name="Nusbaum C."/>
            <person name="Birren B."/>
        </authorList>
    </citation>
    <scope>NUCLEOTIDE SEQUENCE [LARGE SCALE GENOMIC DNA]</scope>
    <source>
        <strain evidence="4 5">YIT 12060</strain>
    </source>
</reference>
<keyword evidence="1" id="KW-1133">Transmembrane helix</keyword>
<dbReference type="STRING" id="742725.HMPREF9450_01394"/>
<dbReference type="Pfam" id="PF19904">
    <property type="entry name" value="DUF6377"/>
    <property type="match status" value="1"/>
</dbReference>
<feature type="chain" id="PRO_5003477854" description="DUF6377 domain-containing protein" evidence="2">
    <location>
        <begin position="24"/>
        <end position="531"/>
    </location>
</feature>
<comment type="caution">
    <text evidence="4">The sequence shown here is derived from an EMBL/GenBank/DDBJ whole genome shotgun (WGS) entry which is preliminary data.</text>
</comment>
<evidence type="ECO:0000256" key="1">
    <source>
        <dbReference type="SAM" id="Phobius"/>
    </source>
</evidence>
<evidence type="ECO:0000313" key="4">
    <source>
        <dbReference type="EMBL" id="EHB91345.1"/>
    </source>
</evidence>
<feature type="signal peptide" evidence="2">
    <location>
        <begin position="1"/>
        <end position="23"/>
    </location>
</feature>
<keyword evidence="2" id="KW-0732">Signal</keyword>
<dbReference type="AlphaFoldDB" id="G5H9S9"/>
<dbReference type="HOGENOM" id="CLU_037195_0_0_10"/>
<name>G5H9S9_9BACT</name>
<feature type="transmembrane region" description="Helical" evidence="1">
    <location>
        <begin position="334"/>
        <end position="354"/>
    </location>
</feature>
<dbReference type="Proteomes" id="UP000006008">
    <property type="component" value="Unassembled WGS sequence"/>
</dbReference>
<keyword evidence="1" id="KW-0472">Membrane</keyword>
<evidence type="ECO:0000259" key="3">
    <source>
        <dbReference type="Pfam" id="PF19904"/>
    </source>
</evidence>
<dbReference type="InterPro" id="IPR045957">
    <property type="entry name" value="DUF6377"/>
</dbReference>
<evidence type="ECO:0000256" key="2">
    <source>
        <dbReference type="SAM" id="SignalP"/>
    </source>
</evidence>
<sequence length="531" mass="61443">MKQTIILTLCLLGCCVASGESLAPDSLFIRLDASIANRSFYIEQKNDTLIELKNRLLNAASLEQKYELSKELVSQYSNYENAPTLYYADQCLEIARQLGDRNLITESLLRRANYLRFSGLTHESLSILESIDPDKLPVELRKTYYKVYMHVCHSYTKLQNDSHYRDKYIELALRNADSYLALERGDESEYLSVQAYKFYLEKNYQQAINTIKTLQKRDDVKPYLSAEYLYYLGLVYLELGDNYKRVSLEAFTRSAIISNELAMTNLLSLLYVGRLLINSDNPYAHMADEYINVAVEDAVIFGDSYRADLIKSTYYYTLQINLERAEARKKTLEIVAVVVSIFLVTLGFCLFLLLRSNKENKNNRKKLSVTNARLQDSALRMEAYLKLFINRNLVQIEKAEKYKKQLLKMLNGSTSCEKIKQDISSMFDMNEDYNSLLADFDKSITDLFPHFADEVNKLLKPDQLYTYDQNSANKLNTELRILALVRLGVADNKQIASFFRITLQSVYNYRSKARGRAVNEDTFDDDIMKIL</sequence>
<dbReference type="eggNOG" id="COG2956">
    <property type="taxonomic scope" value="Bacteria"/>
</dbReference>
<dbReference type="OrthoDB" id="1044679at2"/>
<evidence type="ECO:0000313" key="5">
    <source>
        <dbReference type="Proteomes" id="UP000006008"/>
    </source>
</evidence>
<feature type="domain" description="DUF6377" evidence="3">
    <location>
        <begin position="262"/>
        <end position="496"/>
    </location>
</feature>
<keyword evidence="5" id="KW-1185">Reference proteome</keyword>